<feature type="non-terminal residue" evidence="2">
    <location>
        <position position="1"/>
    </location>
</feature>
<evidence type="ECO:0000313" key="3">
    <source>
        <dbReference type="Proteomes" id="UP001529510"/>
    </source>
</evidence>
<feature type="region of interest" description="Disordered" evidence="1">
    <location>
        <begin position="38"/>
        <end position="114"/>
    </location>
</feature>
<gene>
    <name evidence="2" type="ORF">M9458_003880</name>
</gene>
<feature type="non-terminal residue" evidence="2">
    <location>
        <position position="114"/>
    </location>
</feature>
<dbReference type="AlphaFoldDB" id="A0ABD0RQ86"/>
<protein>
    <submittedName>
        <fullName evidence="2">Uncharacterized protein</fullName>
    </submittedName>
</protein>
<name>A0ABD0RQ86_CIRMR</name>
<dbReference type="EMBL" id="JAMKFB020000002">
    <property type="protein sequence ID" value="KAL0200693.1"/>
    <property type="molecule type" value="Genomic_DNA"/>
</dbReference>
<evidence type="ECO:0000313" key="2">
    <source>
        <dbReference type="EMBL" id="KAL0200693.1"/>
    </source>
</evidence>
<reference evidence="2 3" key="1">
    <citation type="submission" date="2024-05" db="EMBL/GenBank/DDBJ databases">
        <title>Genome sequencing and assembly of Indian major carp, Cirrhinus mrigala (Hamilton, 1822).</title>
        <authorList>
            <person name="Mohindra V."/>
            <person name="Chowdhury L.M."/>
            <person name="Lal K."/>
            <person name="Jena J.K."/>
        </authorList>
    </citation>
    <scope>NUCLEOTIDE SEQUENCE [LARGE SCALE GENOMIC DNA]</scope>
    <source>
        <strain evidence="2">CM1030</strain>
        <tissue evidence="2">Blood</tissue>
    </source>
</reference>
<sequence>VLIYFGYGMWNSTLEITAREEEAHASTYQRYDMGVDDNFAVDDDLYPSGDGGPYQSWGSHEGKGGHQKQQHKEQSEPQPDGQDRVDNHRTSSSSSHSRAKSKAGKPSPGFEALV</sequence>
<evidence type="ECO:0000256" key="1">
    <source>
        <dbReference type="SAM" id="MobiDB-lite"/>
    </source>
</evidence>
<feature type="compositionally biased region" description="Basic and acidic residues" evidence="1">
    <location>
        <begin position="60"/>
        <end position="89"/>
    </location>
</feature>
<proteinExistence type="predicted"/>
<keyword evidence="3" id="KW-1185">Reference proteome</keyword>
<dbReference type="Proteomes" id="UP001529510">
    <property type="component" value="Unassembled WGS sequence"/>
</dbReference>
<comment type="caution">
    <text evidence="2">The sequence shown here is derived from an EMBL/GenBank/DDBJ whole genome shotgun (WGS) entry which is preliminary data.</text>
</comment>
<organism evidence="2 3">
    <name type="scientific">Cirrhinus mrigala</name>
    <name type="common">Mrigala</name>
    <dbReference type="NCBI Taxonomy" id="683832"/>
    <lineage>
        <taxon>Eukaryota</taxon>
        <taxon>Metazoa</taxon>
        <taxon>Chordata</taxon>
        <taxon>Craniata</taxon>
        <taxon>Vertebrata</taxon>
        <taxon>Euteleostomi</taxon>
        <taxon>Actinopterygii</taxon>
        <taxon>Neopterygii</taxon>
        <taxon>Teleostei</taxon>
        <taxon>Ostariophysi</taxon>
        <taxon>Cypriniformes</taxon>
        <taxon>Cyprinidae</taxon>
        <taxon>Labeoninae</taxon>
        <taxon>Labeonini</taxon>
        <taxon>Cirrhinus</taxon>
    </lineage>
</organism>
<accession>A0ABD0RQ86</accession>